<keyword evidence="4" id="KW-1185">Reference proteome</keyword>
<dbReference type="NCBIfam" id="TIGR03769">
    <property type="entry name" value="P_ac_wall_RPT"/>
    <property type="match status" value="1"/>
</dbReference>
<dbReference type="EMBL" id="CP036279">
    <property type="protein sequence ID" value="QDU63259.1"/>
    <property type="molecule type" value="Genomic_DNA"/>
</dbReference>
<dbReference type="RefSeq" id="WP_145260586.1">
    <property type="nucleotide sequence ID" value="NZ_CP036279.1"/>
</dbReference>
<dbReference type="KEGG" id="knv:Pan216_41370"/>
<dbReference type="Proteomes" id="UP000317093">
    <property type="component" value="Chromosome"/>
</dbReference>
<dbReference type="OrthoDB" id="292651at2"/>
<evidence type="ECO:0000256" key="1">
    <source>
        <dbReference type="SAM" id="MobiDB-lite"/>
    </source>
</evidence>
<organism evidence="3 4">
    <name type="scientific">Kolteria novifilia</name>
    <dbReference type="NCBI Taxonomy" id="2527975"/>
    <lineage>
        <taxon>Bacteria</taxon>
        <taxon>Pseudomonadati</taxon>
        <taxon>Planctomycetota</taxon>
        <taxon>Planctomycetia</taxon>
        <taxon>Kolteriales</taxon>
        <taxon>Kolteriaceae</taxon>
        <taxon>Kolteria</taxon>
    </lineage>
</organism>
<name>A0A518B8F5_9BACT</name>
<dbReference type="Pfam" id="PF13946">
    <property type="entry name" value="DUF4214"/>
    <property type="match status" value="1"/>
</dbReference>
<dbReference type="AlphaFoldDB" id="A0A518B8F5"/>
<feature type="region of interest" description="Disordered" evidence="1">
    <location>
        <begin position="75"/>
        <end position="97"/>
    </location>
</feature>
<protein>
    <recommendedName>
        <fullName evidence="2">DUF4214 domain-containing protein</fullName>
    </recommendedName>
</protein>
<feature type="domain" description="DUF4214" evidence="2">
    <location>
        <begin position="363"/>
        <end position="427"/>
    </location>
</feature>
<reference evidence="3 4" key="1">
    <citation type="submission" date="2019-02" db="EMBL/GenBank/DDBJ databases">
        <title>Deep-cultivation of Planctomycetes and their phenomic and genomic characterization uncovers novel biology.</title>
        <authorList>
            <person name="Wiegand S."/>
            <person name="Jogler M."/>
            <person name="Boedeker C."/>
            <person name="Pinto D."/>
            <person name="Vollmers J."/>
            <person name="Rivas-Marin E."/>
            <person name="Kohn T."/>
            <person name="Peeters S.H."/>
            <person name="Heuer A."/>
            <person name="Rast P."/>
            <person name="Oberbeckmann S."/>
            <person name="Bunk B."/>
            <person name="Jeske O."/>
            <person name="Meyerdierks A."/>
            <person name="Storesund J.E."/>
            <person name="Kallscheuer N."/>
            <person name="Luecker S."/>
            <person name="Lage O.M."/>
            <person name="Pohl T."/>
            <person name="Merkel B.J."/>
            <person name="Hornburger P."/>
            <person name="Mueller R.-W."/>
            <person name="Bruemmer F."/>
            <person name="Labrenz M."/>
            <person name="Spormann A.M."/>
            <person name="Op den Camp H."/>
            <person name="Overmann J."/>
            <person name="Amann R."/>
            <person name="Jetten M.S.M."/>
            <person name="Mascher T."/>
            <person name="Medema M.H."/>
            <person name="Devos D.P."/>
            <person name="Kaster A.-K."/>
            <person name="Ovreas L."/>
            <person name="Rohde M."/>
            <person name="Galperin M.Y."/>
            <person name="Jogler C."/>
        </authorList>
    </citation>
    <scope>NUCLEOTIDE SEQUENCE [LARGE SCALE GENOMIC DNA]</scope>
    <source>
        <strain evidence="3 4">Pan216</strain>
    </source>
</reference>
<dbReference type="Gene3D" id="1.10.3130.20">
    <property type="entry name" value="Phycobilisome linker domain"/>
    <property type="match status" value="1"/>
</dbReference>
<proteinExistence type="predicted"/>
<dbReference type="InterPro" id="IPR025282">
    <property type="entry name" value="DUF4214"/>
</dbReference>
<dbReference type="InterPro" id="IPR038255">
    <property type="entry name" value="PBS_linker_sf"/>
</dbReference>
<dbReference type="NCBIfam" id="NF038134">
    <property type="entry name" value="choice_anch_M"/>
    <property type="match status" value="1"/>
</dbReference>
<evidence type="ECO:0000313" key="4">
    <source>
        <dbReference type="Proteomes" id="UP000317093"/>
    </source>
</evidence>
<evidence type="ECO:0000313" key="3">
    <source>
        <dbReference type="EMBL" id="QDU63259.1"/>
    </source>
</evidence>
<gene>
    <name evidence="3" type="ORF">Pan216_41370</name>
</gene>
<sequence length="478" mass="51899">MLGRENVRPFPFRQPSNAVSILGLETLEERAVPAVLAADAIPLRAEHVDLLTDVVVENGVPTFSNGLRAEFDASVEDEHDHEEDEHDHEEDEHDHEEAVVFGPDEAFVLAGANTRTVMDLPEVFQQHVGVGEGGTYYLLGDEPQPNQVFLGIVPEDTDPSLIAEWQPSETLEEGHWIGLQLVGYDGPGEFSLFNFGAFGEEPSLWMSTVDGLDASEDRYFAEAGSHNHVNWTFTAPGIYRLDLQSFTELADGSPLVGDVFSVHFGVEQNARPSNFDTLVRSMYLETLGRLPEAQVQQNLVAQLNAGLDPALVASGLLNSSEFLGVRVDEAFETHLGREASESDIASAVAALRGGVPFEDFIAGILNSPEYQQLHPTSELFVGSLFTHVLGRDGGPAEIANLATQIDAGLVSRADIVQGVLFSAEAMEDEVDGVYESLLGREPGESDFAAWVPGLTARQVGLRDLALLVLTSDEFFARS</sequence>
<feature type="compositionally biased region" description="Acidic residues" evidence="1">
    <location>
        <begin position="75"/>
        <end position="94"/>
    </location>
</feature>
<dbReference type="InterPro" id="IPR022435">
    <property type="entry name" value="Surface-anchored_actinobac"/>
</dbReference>
<evidence type="ECO:0000259" key="2">
    <source>
        <dbReference type="Pfam" id="PF13946"/>
    </source>
</evidence>
<accession>A0A518B8F5</accession>